<keyword evidence="2" id="KW-1133">Transmembrane helix</keyword>
<feature type="transmembrane region" description="Helical" evidence="2">
    <location>
        <begin position="6"/>
        <end position="25"/>
    </location>
</feature>
<accession>A0AB35IY01</accession>
<dbReference type="AlphaFoldDB" id="A0AB35IY01"/>
<evidence type="ECO:0000256" key="2">
    <source>
        <dbReference type="SAM" id="Phobius"/>
    </source>
</evidence>
<dbReference type="Proteomes" id="UP001212483">
    <property type="component" value="Unassembled WGS sequence"/>
</dbReference>
<keyword evidence="2" id="KW-0812">Transmembrane</keyword>
<evidence type="ECO:0000313" key="3">
    <source>
        <dbReference type="EMBL" id="MDB8606659.1"/>
    </source>
</evidence>
<sequence>MAYIFIVALFSIVVFILNIKTKFIWKIQAYKKWKDIQPDIRQIHSMYSQYCIEGKQVGWFNKNLFKETKSQLYQHRNNLLNYIDFCKSKKLEPKIQPIPLINEIEKIEDAILNPSDLLNKELNKAEKKYDEEYKVTSSKGETLLKERQETVQLISNVERLINSIAFHPKAFVIDFEEIKIEKQNFLGVIEFAKEQSENLERGSKLIGAGLTAGGFVASTAPTAAMWVATTFGTASTGTAISALSGAAASNAAIAWLGGGALATGGGGMAAGQALLALAGPIGWGIAGTTLLASVLLTVKKRFKLQEKKKDEITKLQNLTNELRKVGVNIEQLINQTVSLKVELSQQFKECLCYDSTDYSTLDSVDKQRLAALVNNTKTLSKLLSKTVESNA</sequence>
<evidence type="ECO:0008006" key="5">
    <source>
        <dbReference type="Google" id="ProtNLM"/>
    </source>
</evidence>
<evidence type="ECO:0000313" key="4">
    <source>
        <dbReference type="Proteomes" id="UP001212483"/>
    </source>
</evidence>
<feature type="transmembrane region" description="Helical" evidence="2">
    <location>
        <begin position="281"/>
        <end position="298"/>
    </location>
</feature>
<comment type="caution">
    <text evidence="3">The sequence shown here is derived from an EMBL/GenBank/DDBJ whole genome shotgun (WGS) entry which is preliminary data.</text>
</comment>
<evidence type="ECO:0000256" key="1">
    <source>
        <dbReference type="SAM" id="Coils"/>
    </source>
</evidence>
<keyword evidence="2" id="KW-0472">Membrane</keyword>
<gene>
    <name evidence="3" type="ORF">PNU22_09235</name>
</gene>
<feature type="coiled-coil region" evidence="1">
    <location>
        <begin position="301"/>
        <end position="335"/>
    </location>
</feature>
<reference evidence="3" key="1">
    <citation type="submission" date="2023-01" db="EMBL/GenBank/DDBJ databases">
        <title>Human gut microbiome strain richness.</title>
        <authorList>
            <person name="Chen-Liaw A."/>
        </authorList>
    </citation>
    <scope>NUCLEOTIDE SEQUENCE</scope>
    <source>
        <strain evidence="3">1001283st1_B9_1001283B150217_161031</strain>
    </source>
</reference>
<dbReference type="EMBL" id="JAQMJO010000009">
    <property type="protein sequence ID" value="MDB8606659.1"/>
    <property type="molecule type" value="Genomic_DNA"/>
</dbReference>
<organism evidence="3 4">
    <name type="scientific">Streptococcus salivarius</name>
    <dbReference type="NCBI Taxonomy" id="1304"/>
    <lineage>
        <taxon>Bacteria</taxon>
        <taxon>Bacillati</taxon>
        <taxon>Bacillota</taxon>
        <taxon>Bacilli</taxon>
        <taxon>Lactobacillales</taxon>
        <taxon>Streptococcaceae</taxon>
        <taxon>Streptococcus</taxon>
    </lineage>
</organism>
<protein>
    <recommendedName>
        <fullName evidence="5">Glycine zipper family protein</fullName>
    </recommendedName>
</protein>
<name>A0AB35IY01_STRSL</name>
<keyword evidence="1" id="KW-0175">Coiled coil</keyword>
<proteinExistence type="predicted"/>
<dbReference type="RefSeq" id="WP_195187284.1">
    <property type="nucleotide sequence ID" value="NZ_JADMUM010000016.1"/>
</dbReference>